<dbReference type="RefSeq" id="WP_077640510.1">
    <property type="nucleotide sequence ID" value="NZ_CP050266.1"/>
</dbReference>
<dbReference type="Pfam" id="PF02557">
    <property type="entry name" value="VanY"/>
    <property type="match status" value="1"/>
</dbReference>
<protein>
    <submittedName>
        <fullName evidence="2">M15 family metallopeptidase</fullName>
    </submittedName>
</protein>
<dbReference type="PANTHER" id="PTHR34385">
    <property type="entry name" value="D-ALANYL-D-ALANINE CARBOXYPEPTIDASE"/>
    <property type="match status" value="1"/>
</dbReference>
<feature type="domain" description="D-alanyl-D-alanine carboxypeptidase-like core" evidence="1">
    <location>
        <begin position="28"/>
        <end position="179"/>
    </location>
</feature>
<name>A0ABX6K215_SALCS</name>
<dbReference type="InterPro" id="IPR052179">
    <property type="entry name" value="DD-CPase-like"/>
</dbReference>
<reference evidence="2 3" key="1">
    <citation type="submission" date="2020-03" db="EMBL/GenBank/DDBJ databases">
        <title>Genome mining reveals the biosynthetic pathways of PHA and ectoines of the halophilic strain Salinivibrio costicola M318 isolated from fermented shrimp paste.</title>
        <authorList>
            <person name="Doan T.V."/>
            <person name="Tran L.T."/>
            <person name="Trieu T.A."/>
            <person name="Nguyen Q.V."/>
            <person name="Quach T.N."/>
            <person name="Phi T.Q."/>
            <person name="Kumar S."/>
        </authorList>
    </citation>
    <scope>NUCLEOTIDE SEQUENCE [LARGE SCALE GENOMIC DNA]</scope>
    <source>
        <strain evidence="2 3">M318</strain>
    </source>
</reference>
<evidence type="ECO:0000259" key="1">
    <source>
        <dbReference type="Pfam" id="PF02557"/>
    </source>
</evidence>
<proteinExistence type="predicted"/>
<accession>A0ABX6K215</accession>
<dbReference type="SUPFAM" id="SSF55166">
    <property type="entry name" value="Hedgehog/DD-peptidase"/>
    <property type="match status" value="1"/>
</dbReference>
<dbReference type="CDD" id="cd14847">
    <property type="entry name" value="DD-carboxypeptidase_like"/>
    <property type="match status" value="1"/>
</dbReference>
<dbReference type="Gene3D" id="3.30.1380.10">
    <property type="match status" value="1"/>
</dbReference>
<sequence length="232" mass="26016">MTLSLAQLTGQDTQFLVPINARPNAPCLHPEVLEHLEALRHSAHQAGFTLTIASAHRSFDRQLAIWNGKYRGEKPVLDDHGQPIDIHTLTDNERVRAILRWSALPGTSRHHWGTDLDVFDRQALAPGESLALTQAEYDHGPQARFATWLHAHAPRYGFFFPYAQDQGGVAREPWHISHIATSQSLLNALTLDGLHHVIAQAPILGQQAILEQLDWIYSTYVTNICEVHSWNG</sequence>
<dbReference type="PANTHER" id="PTHR34385:SF1">
    <property type="entry name" value="PEPTIDOGLYCAN L-ALANYL-D-GLUTAMATE ENDOPEPTIDASE CWLK"/>
    <property type="match status" value="1"/>
</dbReference>
<organism evidence="2 3">
    <name type="scientific">Salinivibrio costicola</name>
    <name type="common">Vibrio costicola</name>
    <dbReference type="NCBI Taxonomy" id="51367"/>
    <lineage>
        <taxon>Bacteria</taxon>
        <taxon>Pseudomonadati</taxon>
        <taxon>Pseudomonadota</taxon>
        <taxon>Gammaproteobacteria</taxon>
        <taxon>Vibrionales</taxon>
        <taxon>Vibrionaceae</taxon>
        <taxon>Salinivibrio</taxon>
    </lineage>
</organism>
<dbReference type="InterPro" id="IPR009045">
    <property type="entry name" value="Zn_M74/Hedgehog-like"/>
</dbReference>
<dbReference type="InterPro" id="IPR003709">
    <property type="entry name" value="VanY-like_core_dom"/>
</dbReference>
<evidence type="ECO:0000313" key="2">
    <source>
        <dbReference type="EMBL" id="QIR05608.1"/>
    </source>
</evidence>
<evidence type="ECO:0000313" key="3">
    <source>
        <dbReference type="Proteomes" id="UP000501408"/>
    </source>
</evidence>
<dbReference type="Proteomes" id="UP000501408">
    <property type="component" value="Chromosome 1"/>
</dbReference>
<keyword evidence="3" id="KW-1185">Reference proteome</keyword>
<gene>
    <name evidence="2" type="ORF">HBA18_03965</name>
</gene>
<dbReference type="EMBL" id="CP050266">
    <property type="protein sequence ID" value="QIR05608.1"/>
    <property type="molecule type" value="Genomic_DNA"/>
</dbReference>